<dbReference type="PROSITE" id="PS51318">
    <property type="entry name" value="TAT"/>
    <property type="match status" value="1"/>
</dbReference>
<name>A0ABX8BNN9_9ACTN</name>
<dbReference type="EMBL" id="CP074133">
    <property type="protein sequence ID" value="QUX22672.1"/>
    <property type="molecule type" value="Genomic_DNA"/>
</dbReference>
<dbReference type="InterPro" id="IPR006311">
    <property type="entry name" value="TAT_signal"/>
</dbReference>
<accession>A0ABX8BNN9</accession>
<evidence type="ECO:0000256" key="1">
    <source>
        <dbReference type="SAM" id="MobiDB-lite"/>
    </source>
</evidence>
<evidence type="ECO:0000313" key="2">
    <source>
        <dbReference type="EMBL" id="QUX22672.1"/>
    </source>
</evidence>
<evidence type="ECO:0000313" key="3">
    <source>
        <dbReference type="Proteomes" id="UP000676079"/>
    </source>
</evidence>
<feature type="compositionally biased region" description="Low complexity" evidence="1">
    <location>
        <begin position="162"/>
        <end position="222"/>
    </location>
</feature>
<keyword evidence="3" id="KW-1185">Reference proteome</keyword>
<proteinExistence type="predicted"/>
<sequence length="267" mass="26061">MSTVHGNASADGARTAVCSAPVRRALMLAALVAGALCALWLAGAAPAGAAEKPGADIAVPAGTLDPDAAVTDLGAPLADTVATVGTGVDRARQALEEPAAEQAPTAPEDVARHLDETVRQVVTAPVVEAAPLPEPSETVLPEPARGTERPREDAPRQRDAAEAAPAEPAVSVTGTPAVAPAAAERSAAEAGSAADTETAVAPAPTASGTTASPTAPSGSAAQGGALIAGYLSAPGAPSPAPGLFEAARHVLRSVPAEDADEPTFSPD</sequence>
<feature type="region of interest" description="Disordered" evidence="1">
    <location>
        <begin position="125"/>
        <end position="222"/>
    </location>
</feature>
<feature type="compositionally biased region" description="Low complexity" evidence="1">
    <location>
        <begin position="125"/>
        <end position="137"/>
    </location>
</feature>
<protein>
    <recommendedName>
        <fullName evidence="4">Meckel syndrome type 1 protein</fullName>
    </recommendedName>
</protein>
<dbReference type="RefSeq" id="WP_220563888.1">
    <property type="nucleotide sequence ID" value="NZ_CP074133.1"/>
</dbReference>
<reference evidence="2 3" key="1">
    <citation type="submission" date="2021-05" db="EMBL/GenBank/DDBJ databases">
        <title>Direct Submission.</title>
        <authorList>
            <person name="Li K."/>
            <person name="Gao J."/>
        </authorList>
    </citation>
    <scope>NUCLEOTIDE SEQUENCE [LARGE SCALE GENOMIC DNA]</scope>
    <source>
        <strain evidence="2 3">Mg02</strain>
    </source>
</reference>
<dbReference type="Proteomes" id="UP000676079">
    <property type="component" value="Chromosome"/>
</dbReference>
<evidence type="ECO:0008006" key="4">
    <source>
        <dbReference type="Google" id="ProtNLM"/>
    </source>
</evidence>
<gene>
    <name evidence="2" type="ORF">KGD84_31030</name>
</gene>
<feature type="compositionally biased region" description="Basic and acidic residues" evidence="1">
    <location>
        <begin position="145"/>
        <end position="161"/>
    </location>
</feature>
<organism evidence="2 3">
    <name type="scientific">Nocardiopsis changdeensis</name>
    <dbReference type="NCBI Taxonomy" id="2831969"/>
    <lineage>
        <taxon>Bacteria</taxon>
        <taxon>Bacillati</taxon>
        <taxon>Actinomycetota</taxon>
        <taxon>Actinomycetes</taxon>
        <taxon>Streptosporangiales</taxon>
        <taxon>Nocardiopsidaceae</taxon>
        <taxon>Nocardiopsis</taxon>
    </lineage>
</organism>